<dbReference type="PANTHER" id="PTHR36924">
    <property type="entry name" value="ANTITOXIN HIGA-1"/>
    <property type="match status" value="1"/>
</dbReference>
<dbReference type="PROSITE" id="PS50943">
    <property type="entry name" value="HTH_CROC1"/>
    <property type="match status" value="1"/>
</dbReference>
<dbReference type="RefSeq" id="WP_371395162.1">
    <property type="nucleotide sequence ID" value="NZ_CP163422.1"/>
</dbReference>
<comment type="caution">
    <text evidence="3">The sequence shown here is derived from an EMBL/GenBank/DDBJ whole genome shotgun (WGS) entry which is preliminary data.</text>
</comment>
<evidence type="ECO:0000313" key="4">
    <source>
        <dbReference type="Proteomes" id="UP001596024"/>
    </source>
</evidence>
<feature type="domain" description="HTH cro/C1-type" evidence="2">
    <location>
        <begin position="18"/>
        <end position="71"/>
    </location>
</feature>
<reference evidence="4" key="1">
    <citation type="journal article" date="2019" name="Int. J. Syst. Evol. Microbiol.">
        <title>The Global Catalogue of Microorganisms (GCM) 10K type strain sequencing project: providing services to taxonomists for standard genome sequencing and annotation.</title>
        <authorList>
            <consortium name="The Broad Institute Genomics Platform"/>
            <consortium name="The Broad Institute Genome Sequencing Center for Infectious Disease"/>
            <person name="Wu L."/>
            <person name="Ma J."/>
        </authorList>
    </citation>
    <scope>NUCLEOTIDE SEQUENCE [LARGE SCALE GENOMIC DNA]</scope>
    <source>
        <strain evidence="4">CCUG 62981</strain>
    </source>
</reference>
<dbReference type="Gene3D" id="1.10.260.40">
    <property type="entry name" value="lambda repressor-like DNA-binding domains"/>
    <property type="match status" value="1"/>
</dbReference>
<evidence type="ECO:0000256" key="1">
    <source>
        <dbReference type="ARBA" id="ARBA00023125"/>
    </source>
</evidence>
<dbReference type="InterPro" id="IPR010982">
    <property type="entry name" value="Lambda_DNA-bd_dom_sf"/>
</dbReference>
<dbReference type="PANTHER" id="PTHR36924:SF1">
    <property type="entry name" value="ANTITOXIN HIGA-1"/>
    <property type="match status" value="1"/>
</dbReference>
<dbReference type="CDD" id="cd00093">
    <property type="entry name" value="HTH_XRE"/>
    <property type="match status" value="1"/>
</dbReference>
<dbReference type="SMART" id="SM00530">
    <property type="entry name" value="HTH_XRE"/>
    <property type="match status" value="1"/>
</dbReference>
<dbReference type="EMBL" id="JBHSGQ010000017">
    <property type="protein sequence ID" value="MFC4726514.1"/>
    <property type="molecule type" value="Genomic_DNA"/>
</dbReference>
<protein>
    <submittedName>
        <fullName evidence="3">HigA family addiction module antitoxin</fullName>
    </submittedName>
</protein>
<dbReference type="Proteomes" id="UP001596024">
    <property type="component" value="Unassembled WGS sequence"/>
</dbReference>
<sequence>MANSPKYAPLHPGEFVRRRALEPKGLSVTEAAKLVGVGRPALSNFLNGNADVTPEMASRIERAFGVPTRELLEQQAAFDAYEAQQKGAPTTARRYVPPFLAIKATEIEDWATNNHSARTRLAVFIRTLVNSTGIDLTESDFPGNEDGERPGWDGWTQASQGTPWVPEGKTGWEFGVDLEVKGKADRDFSKSLTASTAAERAETTFIFVTPRKWTGKDKWAEDQRLKKLWKEVRAYDRSDLEQWLEQSIPGQVWFANETDRAKSDVRALDRVWADWAEVSDPPLTPRLFDTAIDAGERAIFKYLKEPPKRPFVLVADSVDEAFAFLSALISPHHEALGRYRDQIIVLDKPGAFKKIASSIAEIIAVASDHDVQLELAPHVTSIHTIMVYSRNAASKDPDVVLEPLGSIPFERALSEMGKARDEIQMLEAESGRSLTVLRRRLSMVEAVRKPRWSEDAALAKALVPLALVGAWDSKTSWDCEAMCFIADEGSYERLERDCHALSAQDDAPIWMVGSYRGLVSKIDAIFAVRNWITAKDLERFFDMARLILGEDDPALDLPEEDRWLASMRGKSRDFSGALRSGVAESLVLLSVHGEKLFGGRLGIDSGLQAVLVVRELLTSDGKTLDPRSLEANERDLPIYAEAAPDEFLDILERDLRSQASAALGLMRPADAGIFGGGCARTGLLWALEGLAWSVETFPRAVFILARLAEVEINDNWANKPINSLQSIFRSWMPQTSATVEQRIEMIRALATRHPTIAWQISVAQFENYSQTGSYSHKPTWRPDGFGHGEPEKSWEPVQKFVRAMVDLALSWPSHDGDTLSDLVERIDGLMSEDQERVWENIHAWAEAGAGEEEKAWLRERIRVSVMSWRAARKNKRTDHEKIRRAAQKAYEALEPEDLFAKHGWLFRTSWVDESAEEIYDEKLDIRERDERISRLRTNALNEILQERGTEGIIEFACMGDAAWEIGWLVSKRILQGDELADFLIKLISDEHGELPTAKRNLVSAVLHSMEDVTKRTSLIKRVLKKAGERHRVALLKQAPFDRATWQFLDEWAPAERDKYWLSVIPSGRTNGAELQDGVKHLMDAGRPRAAFSYSRFQRDELNVKVLFELLSAMAREGGNDRPGEYQLSQYDIASVFEIIQESRDYTVDQKAQLEFAYLEILSDRDGSRGRGIPNLEKYIEAHPEFFVQAVAWAFRRDDGGEDEEPWRIEPGREQFFAERGYKLIDRLKQLPCHDDEGNLSSQKLIKWVETARKIGEEISRLEMTDHSIGQLLSASPDGEDGVWPCEAVRDVIELVQSEAMCSGFTTGKYNRRGVTWRGEGGQPERELAARYKGWANAIRYTHPFTATQVLDHMSESYTRDANWHDSEADIRNRLR</sequence>
<dbReference type="InterPro" id="IPR013430">
    <property type="entry name" value="Toxin_antidote_HigA"/>
</dbReference>
<gene>
    <name evidence="3" type="ORF">ACFPB0_14580</name>
</gene>
<name>A0ABV9NGW3_9PROT</name>
<organism evidence="3 4">
    <name type="scientific">Glycocaulis abyssi</name>
    <dbReference type="NCBI Taxonomy" id="1433403"/>
    <lineage>
        <taxon>Bacteria</taxon>
        <taxon>Pseudomonadati</taxon>
        <taxon>Pseudomonadota</taxon>
        <taxon>Alphaproteobacteria</taxon>
        <taxon>Maricaulales</taxon>
        <taxon>Maricaulaceae</taxon>
        <taxon>Glycocaulis</taxon>
    </lineage>
</organism>
<evidence type="ECO:0000313" key="3">
    <source>
        <dbReference type="EMBL" id="MFC4726514.1"/>
    </source>
</evidence>
<proteinExistence type="predicted"/>
<accession>A0ABV9NGW3</accession>
<dbReference type="SUPFAM" id="SSF47413">
    <property type="entry name" value="lambda repressor-like DNA-binding domains"/>
    <property type="match status" value="1"/>
</dbReference>
<evidence type="ECO:0000259" key="2">
    <source>
        <dbReference type="PROSITE" id="PS50943"/>
    </source>
</evidence>
<dbReference type="Pfam" id="PF01381">
    <property type="entry name" value="HTH_3"/>
    <property type="match status" value="1"/>
</dbReference>
<keyword evidence="1" id="KW-0238">DNA-binding</keyword>
<keyword evidence="4" id="KW-1185">Reference proteome</keyword>
<dbReference type="InterPro" id="IPR001387">
    <property type="entry name" value="Cro/C1-type_HTH"/>
</dbReference>
<dbReference type="NCBIfam" id="TIGR02607">
    <property type="entry name" value="antidote_HigA"/>
    <property type="match status" value="1"/>
</dbReference>